<dbReference type="GO" id="GO:0000166">
    <property type="term" value="F:nucleotide binding"/>
    <property type="evidence" value="ECO:0007669"/>
    <property type="project" value="UniProtKB-KW"/>
</dbReference>
<comment type="similarity">
    <text evidence="2">Belongs to the SurE nucleotidase family.</text>
</comment>
<dbReference type="SUPFAM" id="SSF64167">
    <property type="entry name" value="SurE-like"/>
    <property type="match status" value="1"/>
</dbReference>
<evidence type="ECO:0000313" key="9">
    <source>
        <dbReference type="EMBL" id="ACQ81736.1"/>
    </source>
</evidence>
<reference evidence="9 10" key="1">
    <citation type="journal article" date="2009" name="Stand. Genomic Sci.">
        <title>Complete genome sequence of Beutenbergia cavernae type strain (HKI 0122).</title>
        <authorList>
            <person name="Land M."/>
            <person name="Pukall R."/>
            <person name="Abt B."/>
            <person name="Goker M."/>
            <person name="Rohde M."/>
            <person name="Glavina Del Rio T."/>
            <person name="Tice H."/>
            <person name="Copeland A."/>
            <person name="Cheng J.F."/>
            <person name="Lucas S."/>
            <person name="Chen F."/>
            <person name="Nolan M."/>
            <person name="Bruce D."/>
            <person name="Goodwin L."/>
            <person name="Pitluck S."/>
            <person name="Ivanova N."/>
            <person name="Mavromatis K."/>
            <person name="Ovchinnikova G."/>
            <person name="Pati A."/>
            <person name="Chen A."/>
            <person name="Palaniappan K."/>
            <person name="Hauser L."/>
            <person name="Chang Y.J."/>
            <person name="Jefferies C.C."/>
            <person name="Saunders E."/>
            <person name="Brettin T."/>
            <person name="Detter J.C."/>
            <person name="Han C."/>
            <person name="Chain P."/>
            <person name="Bristow J."/>
            <person name="Eisen J.A."/>
            <person name="Markowitz V."/>
            <person name="Hugenholtz P."/>
            <person name="Kyrpides N.C."/>
            <person name="Klenk H.P."/>
            <person name="Lapidus A."/>
        </authorList>
    </citation>
    <scope>NUCLEOTIDE SEQUENCE [LARGE SCALE GENOMIC DNA]</scope>
    <source>
        <strain evidence="10">ATCC BAA-8 / DSM 12333 / NBRC 16432</strain>
    </source>
</reference>
<dbReference type="EC" id="3.1.3.5" evidence="3"/>
<feature type="domain" description="Survival protein SurE-like phosphatase/nucleotidase" evidence="8">
    <location>
        <begin position="4"/>
        <end position="189"/>
    </location>
</feature>
<dbReference type="GO" id="GO:0008253">
    <property type="term" value="F:5'-nucleotidase activity"/>
    <property type="evidence" value="ECO:0007669"/>
    <property type="project" value="UniProtKB-EC"/>
</dbReference>
<proteinExistence type="inferred from homology"/>
<dbReference type="STRING" id="471853.Bcav_3494"/>
<name>C5C2B1_BEUC1</name>
<evidence type="ECO:0000313" key="10">
    <source>
        <dbReference type="Proteomes" id="UP000007962"/>
    </source>
</evidence>
<dbReference type="InterPro" id="IPR036523">
    <property type="entry name" value="SurE-like_sf"/>
</dbReference>
<dbReference type="PANTHER" id="PTHR30457:SF12">
    <property type="entry name" value="5'_3'-NUCLEOTIDASE SURE"/>
    <property type="match status" value="1"/>
</dbReference>
<keyword evidence="5" id="KW-0479">Metal-binding</keyword>
<dbReference type="RefSeq" id="WP_015883973.1">
    <property type="nucleotide sequence ID" value="NC_012669.1"/>
</dbReference>
<evidence type="ECO:0000256" key="5">
    <source>
        <dbReference type="ARBA" id="ARBA00022723"/>
    </source>
</evidence>
<dbReference type="PANTHER" id="PTHR30457">
    <property type="entry name" value="5'-NUCLEOTIDASE SURE"/>
    <property type="match status" value="1"/>
</dbReference>
<protein>
    <recommendedName>
        <fullName evidence="3">5'-nucleotidase</fullName>
        <ecNumber evidence="3">3.1.3.5</ecNumber>
    </recommendedName>
</protein>
<dbReference type="InterPro" id="IPR030048">
    <property type="entry name" value="SurE"/>
</dbReference>
<dbReference type="AlphaFoldDB" id="C5C2B1"/>
<dbReference type="KEGG" id="bcv:Bcav_3494"/>
<evidence type="ECO:0000256" key="1">
    <source>
        <dbReference type="ARBA" id="ARBA00000815"/>
    </source>
</evidence>
<evidence type="ECO:0000256" key="6">
    <source>
        <dbReference type="ARBA" id="ARBA00022741"/>
    </source>
</evidence>
<dbReference type="OrthoDB" id="9780815at2"/>
<gene>
    <name evidence="9" type="ordered locus">Bcav_3494</name>
</gene>
<comment type="catalytic activity">
    <reaction evidence="1">
        <text>a ribonucleoside 5'-phosphate + H2O = a ribonucleoside + phosphate</text>
        <dbReference type="Rhea" id="RHEA:12484"/>
        <dbReference type="ChEBI" id="CHEBI:15377"/>
        <dbReference type="ChEBI" id="CHEBI:18254"/>
        <dbReference type="ChEBI" id="CHEBI:43474"/>
        <dbReference type="ChEBI" id="CHEBI:58043"/>
        <dbReference type="EC" id="3.1.3.5"/>
    </reaction>
</comment>
<dbReference type="Proteomes" id="UP000007962">
    <property type="component" value="Chromosome"/>
</dbReference>
<evidence type="ECO:0000256" key="3">
    <source>
        <dbReference type="ARBA" id="ARBA00012643"/>
    </source>
</evidence>
<keyword evidence="6" id="KW-0547">Nucleotide-binding</keyword>
<dbReference type="GO" id="GO:0046872">
    <property type="term" value="F:metal ion binding"/>
    <property type="evidence" value="ECO:0007669"/>
    <property type="project" value="UniProtKB-KW"/>
</dbReference>
<dbReference type="GO" id="GO:0008254">
    <property type="term" value="F:3'-nucleotidase activity"/>
    <property type="evidence" value="ECO:0007669"/>
    <property type="project" value="TreeGrafter"/>
</dbReference>
<evidence type="ECO:0000259" key="8">
    <source>
        <dbReference type="Pfam" id="PF01975"/>
    </source>
</evidence>
<evidence type="ECO:0000256" key="7">
    <source>
        <dbReference type="ARBA" id="ARBA00022801"/>
    </source>
</evidence>
<dbReference type="Gene3D" id="3.40.1210.10">
    <property type="entry name" value="Survival protein SurE-like phosphatase/nucleotidase"/>
    <property type="match status" value="1"/>
</dbReference>
<dbReference type="HOGENOM" id="CLU_045192_1_1_11"/>
<keyword evidence="10" id="KW-1185">Reference proteome</keyword>
<dbReference type="GO" id="GO:0004309">
    <property type="term" value="F:exopolyphosphatase activity"/>
    <property type="evidence" value="ECO:0007669"/>
    <property type="project" value="TreeGrafter"/>
</dbReference>
<keyword evidence="7" id="KW-0378">Hydrolase</keyword>
<evidence type="ECO:0000256" key="2">
    <source>
        <dbReference type="ARBA" id="ARBA00011062"/>
    </source>
</evidence>
<evidence type="ECO:0000256" key="4">
    <source>
        <dbReference type="ARBA" id="ARBA00022490"/>
    </source>
</evidence>
<dbReference type="Pfam" id="PF01975">
    <property type="entry name" value="SurE"/>
    <property type="match status" value="1"/>
</dbReference>
<accession>C5C2B1</accession>
<dbReference type="InterPro" id="IPR002828">
    <property type="entry name" value="SurE-like_Pase/nucleotidase"/>
</dbReference>
<keyword evidence="4" id="KW-0963">Cytoplasm</keyword>
<organism evidence="9 10">
    <name type="scientific">Beutenbergia cavernae (strain ATCC BAA-8 / DSM 12333 / CCUG 43141 / JCM 11478 / NBRC 16432 / NCIMB 13614 / HKI 0122)</name>
    <dbReference type="NCBI Taxonomy" id="471853"/>
    <lineage>
        <taxon>Bacteria</taxon>
        <taxon>Bacillati</taxon>
        <taxon>Actinomycetota</taxon>
        <taxon>Actinomycetes</taxon>
        <taxon>Micrococcales</taxon>
        <taxon>Beutenbergiaceae</taxon>
        <taxon>Beutenbergia</taxon>
    </lineage>
</organism>
<dbReference type="eggNOG" id="COG0496">
    <property type="taxonomic scope" value="Bacteria"/>
</dbReference>
<sequence>MRALVTNDDGVASPGLAVLADVAREVGCDVVVAAPNREYSGASASLIGHEAEGRLRLAAARPPGLPDDVPAFAVRAAPALITFTASYGAFGPKPDLVLSGVNLGANTGHATLHSGTVGAALSAATQGITAMAVSIASPAPRHLETARAYTRRALDWLLEQPPLGDRVLNLNVPDLPMDAVRGMRPARLATFGAVQGRVKEKGHDYVTLTYSGLGAGTEDGSDAFLLARGWATLTLLRAPVSDDAGVQLPRVDGHRAADWVDGGELGEVSAGRTMSPGA</sequence>
<dbReference type="EMBL" id="CP001618">
    <property type="protein sequence ID" value="ACQ81736.1"/>
    <property type="molecule type" value="Genomic_DNA"/>
</dbReference>